<proteinExistence type="predicted"/>
<name>A0A060RM21_PLARE</name>
<gene>
    <name evidence="3" type="primary">RIF</name>
    <name evidence="3" type="ORF">PRCDC_0025800</name>
</gene>
<dbReference type="NCBIfam" id="TIGR01477">
    <property type="entry name" value="RIFIN"/>
    <property type="match status" value="1"/>
</dbReference>
<protein>
    <submittedName>
        <fullName evidence="3">Rifin</fullName>
    </submittedName>
</protein>
<keyword evidence="4" id="KW-1185">Reference proteome</keyword>
<keyword evidence="1" id="KW-0812">Transmembrane</keyword>
<keyword evidence="2" id="KW-0732">Signal</keyword>
<dbReference type="AlphaFoldDB" id="A0A060RM21"/>
<organism evidence="3 4">
    <name type="scientific">Plasmodium reichenowi</name>
    <dbReference type="NCBI Taxonomy" id="5854"/>
    <lineage>
        <taxon>Eukaryota</taxon>
        <taxon>Sar</taxon>
        <taxon>Alveolata</taxon>
        <taxon>Apicomplexa</taxon>
        <taxon>Aconoidasida</taxon>
        <taxon>Haemosporida</taxon>
        <taxon>Plasmodiidae</taxon>
        <taxon>Plasmodium</taxon>
        <taxon>Plasmodium (Laverania)</taxon>
    </lineage>
</organism>
<reference evidence="3" key="2">
    <citation type="submission" date="2014-05" db="EMBL/GenBank/DDBJ databases">
        <title>The genome sequences of chimpanzee malaria parasites reveal the path to human adaptation.</title>
        <authorList>
            <person name="Otto T.D."/>
            <person name="Rayner J.C."/>
            <person name="Boehme U."/>
            <person name="Pain A."/>
            <person name="Spottiswoode N."/>
            <person name="Sanders M."/>
            <person name="Quail M."/>
            <person name="Ollomo B."/>
            <person name="Renaud F."/>
            <person name="Thomas A.W."/>
            <person name="Prugnolle F."/>
            <person name="Conway D.J."/>
            <person name="Newbold C."/>
            <person name="Berriman M."/>
        </authorList>
    </citation>
    <scope>NUCLEOTIDE SEQUENCE [LARGE SCALE GENOMIC DNA]</scope>
    <source>
        <strain evidence="3">CDC</strain>
    </source>
</reference>
<dbReference type="InterPro" id="IPR006373">
    <property type="entry name" value="VSA_Rifin"/>
</dbReference>
<dbReference type="VEuPathDB" id="PlasmoDB:PRCDC_0025800"/>
<feature type="signal peptide" evidence="2">
    <location>
        <begin position="1"/>
        <end position="24"/>
    </location>
</feature>
<reference evidence="3" key="1">
    <citation type="submission" date="2014-01" db="EMBL/GenBank/DDBJ databases">
        <authorList>
            <person name="Aslett M."/>
        </authorList>
    </citation>
    <scope>NUCLEOTIDE SEQUENCE</scope>
    <source>
        <strain evidence="3">CDC</strain>
    </source>
</reference>
<dbReference type="PhylomeDB" id="A0A060RM21"/>
<evidence type="ECO:0000256" key="1">
    <source>
        <dbReference type="SAM" id="Phobius"/>
    </source>
</evidence>
<accession>A0A060RM21</accession>
<feature type="chain" id="PRO_5001589846" evidence="2">
    <location>
        <begin position="25"/>
        <end position="366"/>
    </location>
</feature>
<evidence type="ECO:0000313" key="4">
    <source>
        <dbReference type="Proteomes" id="UP000027581"/>
    </source>
</evidence>
<feature type="transmembrane region" description="Helical" evidence="1">
    <location>
        <begin position="325"/>
        <end position="346"/>
    </location>
</feature>
<dbReference type="Pfam" id="PF02009">
    <property type="entry name" value="RIFIN"/>
    <property type="match status" value="1"/>
</dbReference>
<sequence>MKVHYINILLFSLPLNIFLTLCHAHNKNKPSITHHTHTNRSLCECDLYMPSYDNDSQMKEIMENFNKQTQQRFHEYDDRMKEKRMQCKEQCDKEIQKIILKDKLEKELMDKFATLHTDIQSDAIPTCVCEKSLADKVEKGCLKCAQNLGGIVVPSSGVIGEISALAVKAWKTTEIAAATKEAIAEGAAAGKAAGEAAGVEAVISGLMDKFGLNTISGQSLNEIVTTQNFSNINLISQSVQMEYNAMCNSGTISNNSLFDLYNITFGDNKVQISKAIVGNTQTVVAKATEAAETTTADVTIKQTAALEVAKRSAIETTYMGYQTTIIAPLVAIVVIILIMVIIYLILRYRRKKKMKKKLQYIKLLKE</sequence>
<evidence type="ECO:0000313" key="3">
    <source>
        <dbReference type="EMBL" id="CDO61621.1"/>
    </source>
</evidence>
<dbReference type="VEuPathDB" id="PlasmoDB:PRG01_1479900"/>
<evidence type="ECO:0000256" key="2">
    <source>
        <dbReference type="SAM" id="SignalP"/>
    </source>
</evidence>
<keyword evidence="1" id="KW-0472">Membrane</keyword>
<dbReference type="Proteomes" id="UP000027581">
    <property type="component" value="Unassembled WGS sequence"/>
</dbReference>
<dbReference type="EMBL" id="HG810448">
    <property type="protein sequence ID" value="CDO61621.1"/>
    <property type="molecule type" value="Genomic_DNA"/>
</dbReference>
<keyword evidence="1" id="KW-1133">Transmembrane helix</keyword>